<gene>
    <name evidence="1" type="ORF">Tco_0978970</name>
</gene>
<protein>
    <submittedName>
        <fullName evidence="1">Uncharacterized protein</fullName>
    </submittedName>
</protein>
<reference evidence="1" key="1">
    <citation type="journal article" date="2022" name="Int. J. Mol. Sci.">
        <title>Draft Genome of Tanacetum Coccineum: Genomic Comparison of Closely Related Tanacetum-Family Plants.</title>
        <authorList>
            <person name="Yamashiro T."/>
            <person name="Shiraishi A."/>
            <person name="Nakayama K."/>
            <person name="Satake H."/>
        </authorList>
    </citation>
    <scope>NUCLEOTIDE SEQUENCE</scope>
</reference>
<organism evidence="1 2">
    <name type="scientific">Tanacetum coccineum</name>
    <dbReference type="NCBI Taxonomy" id="301880"/>
    <lineage>
        <taxon>Eukaryota</taxon>
        <taxon>Viridiplantae</taxon>
        <taxon>Streptophyta</taxon>
        <taxon>Embryophyta</taxon>
        <taxon>Tracheophyta</taxon>
        <taxon>Spermatophyta</taxon>
        <taxon>Magnoliopsida</taxon>
        <taxon>eudicotyledons</taxon>
        <taxon>Gunneridae</taxon>
        <taxon>Pentapetalae</taxon>
        <taxon>asterids</taxon>
        <taxon>campanulids</taxon>
        <taxon>Asterales</taxon>
        <taxon>Asteraceae</taxon>
        <taxon>Asteroideae</taxon>
        <taxon>Anthemideae</taxon>
        <taxon>Anthemidinae</taxon>
        <taxon>Tanacetum</taxon>
    </lineage>
</organism>
<sequence>MVVVEAIKLEREKIKVDMASMVDDVVDVFLRNYMKNNIFHAHYTESTSLLIPDLQQQLYLKMKDDKKA</sequence>
<evidence type="ECO:0000313" key="2">
    <source>
        <dbReference type="Proteomes" id="UP001151760"/>
    </source>
</evidence>
<proteinExistence type="predicted"/>
<name>A0ABQ5EPE5_9ASTR</name>
<comment type="caution">
    <text evidence="1">The sequence shown here is derived from an EMBL/GenBank/DDBJ whole genome shotgun (WGS) entry which is preliminary data.</text>
</comment>
<reference evidence="1" key="2">
    <citation type="submission" date="2022-01" db="EMBL/GenBank/DDBJ databases">
        <authorList>
            <person name="Yamashiro T."/>
            <person name="Shiraishi A."/>
            <person name="Satake H."/>
            <person name="Nakayama K."/>
        </authorList>
    </citation>
    <scope>NUCLEOTIDE SEQUENCE</scope>
</reference>
<evidence type="ECO:0000313" key="1">
    <source>
        <dbReference type="EMBL" id="GJT52813.1"/>
    </source>
</evidence>
<keyword evidence="2" id="KW-1185">Reference proteome</keyword>
<accession>A0ABQ5EPE5</accession>
<dbReference type="EMBL" id="BQNB010016530">
    <property type="protein sequence ID" value="GJT52813.1"/>
    <property type="molecule type" value="Genomic_DNA"/>
</dbReference>
<dbReference type="Proteomes" id="UP001151760">
    <property type="component" value="Unassembled WGS sequence"/>
</dbReference>